<dbReference type="STRING" id="1069083.GCA_000371805_00001"/>
<feature type="domain" description="Methyltransferase type 11" evidence="1">
    <location>
        <begin position="38"/>
        <end position="123"/>
    </location>
</feature>
<evidence type="ECO:0000313" key="3">
    <source>
        <dbReference type="Proteomes" id="UP000053695"/>
    </source>
</evidence>
<accession>N6VRT4</accession>
<keyword evidence="2" id="KW-0808">Transferase</keyword>
<dbReference type="InterPro" id="IPR013216">
    <property type="entry name" value="Methyltransf_11"/>
</dbReference>
<dbReference type="EMBL" id="APMM01000041">
    <property type="protein sequence ID" value="ENN95876.1"/>
    <property type="molecule type" value="Genomic_DNA"/>
</dbReference>
<dbReference type="GO" id="GO:0032259">
    <property type="term" value="P:methylation"/>
    <property type="evidence" value="ECO:0007669"/>
    <property type="project" value="UniProtKB-KW"/>
</dbReference>
<dbReference type="Gene3D" id="3.40.50.150">
    <property type="entry name" value="Vaccinia Virus protein VP39"/>
    <property type="match status" value="1"/>
</dbReference>
<reference evidence="2 3" key="1">
    <citation type="journal article" date="2013" name="Genome Announc.">
        <title>Draft Genome Sequence of a Highly Flagellated, Fast-Swimming Archaeon, Methanocaldococcus villosus Strain KIN24-T80 (DSM 22612).</title>
        <authorList>
            <person name="Thennarasu S."/>
            <person name="Polireddy D."/>
            <person name="Antony A."/>
            <person name="Yada M.R."/>
            <person name="Algarawi S."/>
            <person name="Sivakumar N."/>
        </authorList>
    </citation>
    <scope>NUCLEOTIDE SEQUENCE [LARGE SCALE GENOMIC DNA]</scope>
    <source>
        <strain evidence="2 3">KIN24-T80</strain>
    </source>
</reference>
<dbReference type="RefSeq" id="WP_004592567.1">
    <property type="nucleotide sequence ID" value="NZ_APMM01000041.1"/>
</dbReference>
<protein>
    <submittedName>
        <fullName evidence="2">Type 11 methyltransferase</fullName>
    </submittedName>
</protein>
<dbReference type="SUPFAM" id="SSF53335">
    <property type="entry name" value="S-adenosyl-L-methionine-dependent methyltransferases"/>
    <property type="match status" value="1"/>
</dbReference>
<dbReference type="InterPro" id="IPR029063">
    <property type="entry name" value="SAM-dependent_MTases_sf"/>
</dbReference>
<gene>
    <name evidence="2" type="ORF">J422_05509</name>
</gene>
<keyword evidence="3" id="KW-1185">Reference proteome</keyword>
<dbReference type="Proteomes" id="UP000053695">
    <property type="component" value="Unassembled WGS sequence"/>
</dbReference>
<sequence length="190" mass="22155">MNFDKYYKEYDEWFEKNKEIYLKELNALKKYIPKGKGLEVGVGTGRFAQPLGIKYGLDPSKNMAKLAEERGVKVYIGYAENMPFEDNSFDFILLNTTLCFLKDVEKALKEIKRVLKPGGYLIIGMIDKNSKLGKIYEAKKDKSKFYKDANFFSLDEVIELLKRFGFKDIEYERVRLSEEDDGSYVIIRAK</sequence>
<dbReference type="PATRIC" id="fig|1069083.5.peg.1076"/>
<dbReference type="CDD" id="cd02440">
    <property type="entry name" value="AdoMet_MTases"/>
    <property type="match status" value="1"/>
</dbReference>
<dbReference type="InterPro" id="IPR050508">
    <property type="entry name" value="Methyltransf_Superfamily"/>
</dbReference>
<dbReference type="AlphaFoldDB" id="N6VRT4"/>
<dbReference type="Pfam" id="PF08241">
    <property type="entry name" value="Methyltransf_11"/>
    <property type="match status" value="1"/>
</dbReference>
<evidence type="ECO:0000259" key="1">
    <source>
        <dbReference type="Pfam" id="PF08241"/>
    </source>
</evidence>
<name>N6VRT4_9EURY</name>
<dbReference type="GO" id="GO:0008757">
    <property type="term" value="F:S-adenosylmethionine-dependent methyltransferase activity"/>
    <property type="evidence" value="ECO:0007669"/>
    <property type="project" value="InterPro"/>
</dbReference>
<dbReference type="PANTHER" id="PTHR42912:SF80">
    <property type="entry name" value="METHYLTRANSFERASE DOMAIN-CONTAINING PROTEIN"/>
    <property type="match status" value="1"/>
</dbReference>
<proteinExistence type="predicted"/>
<dbReference type="PANTHER" id="PTHR42912">
    <property type="entry name" value="METHYLTRANSFERASE"/>
    <property type="match status" value="1"/>
</dbReference>
<dbReference type="OrthoDB" id="1018at2157"/>
<comment type="caution">
    <text evidence="2">The sequence shown here is derived from an EMBL/GenBank/DDBJ whole genome shotgun (WGS) entry which is preliminary data.</text>
</comment>
<keyword evidence="2" id="KW-0489">Methyltransferase</keyword>
<organism evidence="2 3">
    <name type="scientific">Methanocaldococcus villosus KIN24-T80</name>
    <dbReference type="NCBI Taxonomy" id="1069083"/>
    <lineage>
        <taxon>Archaea</taxon>
        <taxon>Methanobacteriati</taxon>
        <taxon>Methanobacteriota</taxon>
        <taxon>Methanomada group</taxon>
        <taxon>Methanococci</taxon>
        <taxon>Methanococcales</taxon>
        <taxon>Methanocaldococcaceae</taxon>
        <taxon>Methanocaldococcus</taxon>
    </lineage>
</organism>
<evidence type="ECO:0000313" key="2">
    <source>
        <dbReference type="EMBL" id="ENN95876.1"/>
    </source>
</evidence>